<proteinExistence type="predicted"/>
<dbReference type="AlphaFoldDB" id="U7UP80"/>
<reference evidence="1 2" key="1">
    <citation type="submission" date="2013-09" db="EMBL/GenBank/DDBJ databases">
        <authorList>
            <person name="Durkin A.S."/>
            <person name="Haft D.R."/>
            <person name="McCorrison J."/>
            <person name="Torralba M."/>
            <person name="Gillis M."/>
            <person name="Haft D.H."/>
            <person name="Methe B."/>
            <person name="Sutton G."/>
            <person name="Nelson K.E."/>
        </authorList>
    </citation>
    <scope>NUCLEOTIDE SEQUENCE [LARGE SCALE GENOMIC DNA]</scope>
    <source>
        <strain evidence="1 2">BV3C16-1</strain>
    </source>
</reference>
<comment type="caution">
    <text evidence="1">The sequence shown here is derived from an EMBL/GenBank/DDBJ whole genome shotgun (WGS) entry which is preliminary data.</text>
</comment>
<evidence type="ECO:0000313" key="2">
    <source>
        <dbReference type="Proteomes" id="UP000017090"/>
    </source>
</evidence>
<organism evidence="1 2">
    <name type="scientific">Megasphaera vaginalis</name>
    <name type="common">ex Srinivasan et al. 2021</name>
    <dbReference type="NCBI Taxonomy" id="1111454"/>
    <lineage>
        <taxon>Bacteria</taxon>
        <taxon>Bacillati</taxon>
        <taxon>Bacillota</taxon>
        <taxon>Negativicutes</taxon>
        <taxon>Veillonellales</taxon>
        <taxon>Veillonellaceae</taxon>
        <taxon>Megasphaera</taxon>
    </lineage>
</organism>
<sequence>MNTAVITVTPSLKASATLQEEAARWAASIGAAFVLRRRRSHETLQKEYDNLLVYTTQGPEITTDRGRHRFHLNMAQLRLLHLQQGVPDHFLEALAATGPVRLLDCTCGFGADAVIASYALPAGSVVDALEASPLLAAVTGWGFAHFNHDDLAVTKALRRIHLQQGDYENYLRDRTAQPYDILYFDPMFSEPVESSCAFRPLRPLMDHQLLTPALIRLAASKAARRIVIKGRRFDRLRRDFPGLRLVGGKYSRICYAVLESDSI</sequence>
<keyword evidence="2" id="KW-1185">Reference proteome</keyword>
<gene>
    <name evidence="1" type="ORF">HMPREF1250_0949</name>
</gene>
<evidence type="ECO:0000313" key="1">
    <source>
        <dbReference type="EMBL" id="ERT60283.1"/>
    </source>
</evidence>
<dbReference type="eggNOG" id="COG2519">
    <property type="taxonomic scope" value="Bacteria"/>
</dbReference>
<dbReference type="PATRIC" id="fig|1111454.3.peg.931"/>
<dbReference type="Gene3D" id="3.40.50.150">
    <property type="entry name" value="Vaccinia Virus protein VP39"/>
    <property type="match status" value="1"/>
</dbReference>
<dbReference type="GO" id="GO:0008990">
    <property type="term" value="F:rRNA (guanine-N2-)-methyltransferase activity"/>
    <property type="evidence" value="ECO:0007669"/>
    <property type="project" value="InterPro"/>
</dbReference>
<dbReference type="Pfam" id="PF04445">
    <property type="entry name" value="SAM_MT"/>
    <property type="match status" value="1"/>
</dbReference>
<dbReference type="RefSeq" id="WP_023053497.1">
    <property type="nucleotide sequence ID" value="NZ_AWXA01000025.1"/>
</dbReference>
<name>U7UP80_9FIRM</name>
<keyword evidence="1" id="KW-0808">Transferase</keyword>
<dbReference type="InterPro" id="IPR007536">
    <property type="entry name" value="16SrRNA_methylTrfase_J"/>
</dbReference>
<dbReference type="EMBL" id="AWXA01000025">
    <property type="protein sequence ID" value="ERT60283.1"/>
    <property type="molecule type" value="Genomic_DNA"/>
</dbReference>
<dbReference type="InterPro" id="IPR029063">
    <property type="entry name" value="SAM-dependent_MTases_sf"/>
</dbReference>
<accession>U7UP80</accession>
<dbReference type="PANTHER" id="PTHR36112">
    <property type="entry name" value="RIBOSOMAL RNA SMALL SUBUNIT METHYLTRANSFERASE J"/>
    <property type="match status" value="1"/>
</dbReference>
<keyword evidence="1" id="KW-0489">Methyltransferase</keyword>
<protein>
    <submittedName>
        <fullName evidence="1">SAM-dependent methyltransferase domain protein</fullName>
    </submittedName>
</protein>
<dbReference type="STRING" id="1111454.HMPREF1250_0949"/>
<dbReference type="SUPFAM" id="SSF53335">
    <property type="entry name" value="S-adenosyl-L-methionine-dependent methyltransferases"/>
    <property type="match status" value="1"/>
</dbReference>
<dbReference type="PANTHER" id="PTHR36112:SF1">
    <property type="entry name" value="RIBOSOMAL RNA SMALL SUBUNIT METHYLTRANSFERASE J"/>
    <property type="match status" value="1"/>
</dbReference>
<dbReference type="Proteomes" id="UP000017090">
    <property type="component" value="Unassembled WGS sequence"/>
</dbReference>